<dbReference type="Gene3D" id="3.40.630.30">
    <property type="match status" value="1"/>
</dbReference>
<sequence length="193" mass="21765">MVTPFFFTTIDKGLDWEPARTIGSYLWYKPYVSLTPDTCFVLDDGNGRAVGYCIGTPDTTFFAQRWRDVFTPVLDPVLVPDPAVKSGNPLMERDDTKGFRHAVYEANCSMLQPWPEVLVQYPAHMHIDILPEYQRKGHGTTLINAFFNAVKSRGANGVHLDMVQHNVTGRAFYDRIGFQICPQVLDGGLSGYR</sequence>
<organism evidence="2 3">
    <name type="scientific">Setomelanomma holmii</name>
    <dbReference type="NCBI Taxonomy" id="210430"/>
    <lineage>
        <taxon>Eukaryota</taxon>
        <taxon>Fungi</taxon>
        <taxon>Dikarya</taxon>
        <taxon>Ascomycota</taxon>
        <taxon>Pezizomycotina</taxon>
        <taxon>Dothideomycetes</taxon>
        <taxon>Pleosporomycetidae</taxon>
        <taxon>Pleosporales</taxon>
        <taxon>Pleosporineae</taxon>
        <taxon>Phaeosphaeriaceae</taxon>
        <taxon>Setomelanomma</taxon>
    </lineage>
</organism>
<dbReference type="PROSITE" id="PS51186">
    <property type="entry name" value="GNAT"/>
    <property type="match status" value="1"/>
</dbReference>
<dbReference type="AlphaFoldDB" id="A0A9P4GZA3"/>
<evidence type="ECO:0000259" key="1">
    <source>
        <dbReference type="PROSITE" id="PS51186"/>
    </source>
</evidence>
<dbReference type="SUPFAM" id="SSF55729">
    <property type="entry name" value="Acyl-CoA N-acyltransferases (Nat)"/>
    <property type="match status" value="1"/>
</dbReference>
<gene>
    <name evidence="2" type="ORF">EK21DRAFT_103954</name>
</gene>
<comment type="caution">
    <text evidence="2">The sequence shown here is derived from an EMBL/GenBank/DDBJ whole genome shotgun (WGS) entry which is preliminary data.</text>
</comment>
<accession>A0A9P4GZA3</accession>
<protein>
    <recommendedName>
        <fullName evidence="1">N-acetyltransferase domain-containing protein</fullName>
    </recommendedName>
</protein>
<dbReference type="EMBL" id="ML978266">
    <property type="protein sequence ID" value="KAF2025418.1"/>
    <property type="molecule type" value="Genomic_DNA"/>
</dbReference>
<keyword evidence="3" id="KW-1185">Reference proteome</keyword>
<proteinExistence type="predicted"/>
<feature type="domain" description="N-acetyltransferase" evidence="1">
    <location>
        <begin position="53"/>
        <end position="193"/>
    </location>
</feature>
<dbReference type="GO" id="GO:0016747">
    <property type="term" value="F:acyltransferase activity, transferring groups other than amino-acyl groups"/>
    <property type="evidence" value="ECO:0007669"/>
    <property type="project" value="InterPro"/>
</dbReference>
<dbReference type="Pfam" id="PF13508">
    <property type="entry name" value="Acetyltransf_7"/>
    <property type="match status" value="1"/>
</dbReference>
<dbReference type="OrthoDB" id="64477at2759"/>
<name>A0A9P4GZA3_9PLEO</name>
<evidence type="ECO:0000313" key="2">
    <source>
        <dbReference type="EMBL" id="KAF2025418.1"/>
    </source>
</evidence>
<dbReference type="CDD" id="cd04301">
    <property type="entry name" value="NAT_SF"/>
    <property type="match status" value="1"/>
</dbReference>
<dbReference type="InterPro" id="IPR016181">
    <property type="entry name" value="Acyl_CoA_acyltransferase"/>
</dbReference>
<reference evidence="2" key="1">
    <citation type="journal article" date="2020" name="Stud. Mycol.">
        <title>101 Dothideomycetes genomes: a test case for predicting lifestyles and emergence of pathogens.</title>
        <authorList>
            <person name="Haridas S."/>
            <person name="Albert R."/>
            <person name="Binder M."/>
            <person name="Bloem J."/>
            <person name="Labutti K."/>
            <person name="Salamov A."/>
            <person name="Andreopoulos B."/>
            <person name="Baker S."/>
            <person name="Barry K."/>
            <person name="Bills G."/>
            <person name="Bluhm B."/>
            <person name="Cannon C."/>
            <person name="Castanera R."/>
            <person name="Culley D."/>
            <person name="Daum C."/>
            <person name="Ezra D."/>
            <person name="Gonzalez J."/>
            <person name="Henrissat B."/>
            <person name="Kuo A."/>
            <person name="Liang C."/>
            <person name="Lipzen A."/>
            <person name="Lutzoni F."/>
            <person name="Magnuson J."/>
            <person name="Mondo S."/>
            <person name="Nolan M."/>
            <person name="Ohm R."/>
            <person name="Pangilinan J."/>
            <person name="Park H.-J."/>
            <person name="Ramirez L."/>
            <person name="Alfaro M."/>
            <person name="Sun H."/>
            <person name="Tritt A."/>
            <person name="Yoshinaga Y."/>
            <person name="Zwiers L.-H."/>
            <person name="Turgeon B."/>
            <person name="Goodwin S."/>
            <person name="Spatafora J."/>
            <person name="Crous P."/>
            <person name="Grigoriev I."/>
        </authorList>
    </citation>
    <scope>NUCLEOTIDE SEQUENCE</scope>
    <source>
        <strain evidence="2">CBS 110217</strain>
    </source>
</reference>
<dbReference type="InterPro" id="IPR000182">
    <property type="entry name" value="GNAT_dom"/>
</dbReference>
<evidence type="ECO:0000313" key="3">
    <source>
        <dbReference type="Proteomes" id="UP000799777"/>
    </source>
</evidence>
<dbReference type="Proteomes" id="UP000799777">
    <property type="component" value="Unassembled WGS sequence"/>
</dbReference>